<evidence type="ECO:0000313" key="1">
    <source>
        <dbReference type="EMBL" id="SMC54449.1"/>
    </source>
</evidence>
<gene>
    <name evidence="1" type="ORF">SAMN04488524_1152</name>
</gene>
<organism evidence="1 2">
    <name type="scientific">Pedobacter africanus</name>
    <dbReference type="NCBI Taxonomy" id="151894"/>
    <lineage>
        <taxon>Bacteria</taxon>
        <taxon>Pseudomonadati</taxon>
        <taxon>Bacteroidota</taxon>
        <taxon>Sphingobacteriia</taxon>
        <taxon>Sphingobacteriales</taxon>
        <taxon>Sphingobacteriaceae</taxon>
        <taxon>Pedobacter</taxon>
    </lineage>
</organism>
<accession>A0A1W2A146</accession>
<evidence type="ECO:0000313" key="2">
    <source>
        <dbReference type="Proteomes" id="UP000192756"/>
    </source>
</evidence>
<keyword evidence="2" id="KW-1185">Reference proteome</keyword>
<dbReference type="Proteomes" id="UP000192756">
    <property type="component" value="Unassembled WGS sequence"/>
</dbReference>
<reference evidence="2" key="1">
    <citation type="submission" date="2017-04" db="EMBL/GenBank/DDBJ databases">
        <authorList>
            <person name="Varghese N."/>
            <person name="Submissions S."/>
        </authorList>
    </citation>
    <scope>NUCLEOTIDE SEQUENCE [LARGE SCALE GENOMIC DNA]</scope>
    <source>
        <strain evidence="2">DSM 12126</strain>
    </source>
</reference>
<sequence>MQTQLFDLSQFRKKKAPAQEEFESNNLDILLAFRDIVPRCFERLHKEIFGVIEPVSQDKNLPAVVMSGFMRGELIKLFPEACRNATTQRFQLAGTKNEQIFIKKLDERRRPSNIPTVDSVLIYNQRSKSMADTTPNIFLGYTATDDWSGFTGTYAVCIDGDKTVWESDLSMLCDNRGSLIVKMPVEPVAPKTPKIKEGVVKIKKKAE</sequence>
<protein>
    <submittedName>
        <fullName evidence="1">Uncharacterized protein</fullName>
    </submittedName>
</protein>
<dbReference type="EMBL" id="FWXT01000001">
    <property type="protein sequence ID" value="SMC54449.1"/>
    <property type="molecule type" value="Genomic_DNA"/>
</dbReference>
<name>A0A1W2A146_9SPHI</name>
<dbReference type="STRING" id="151894.SAMN04488524_1152"/>
<dbReference type="AlphaFoldDB" id="A0A1W2A146"/>
<dbReference type="RefSeq" id="WP_084237416.1">
    <property type="nucleotide sequence ID" value="NZ_FWXT01000001.1"/>
</dbReference>
<dbReference type="OrthoDB" id="1490820at2"/>
<proteinExistence type="predicted"/>